<dbReference type="OrthoDB" id="9806267at2"/>
<feature type="domain" description="MurNAc-LAA" evidence="2">
    <location>
        <begin position="117"/>
        <end position="228"/>
    </location>
</feature>
<dbReference type="InterPro" id="IPR002508">
    <property type="entry name" value="MurNAc-LAA_cat"/>
</dbReference>
<dbReference type="SUPFAM" id="SSF53187">
    <property type="entry name" value="Zn-dependent exopeptidases"/>
    <property type="match status" value="1"/>
</dbReference>
<evidence type="ECO:0000313" key="4">
    <source>
        <dbReference type="Proteomes" id="UP000198897"/>
    </source>
</evidence>
<keyword evidence="1" id="KW-0378">Hydrolase</keyword>
<sequence length="242" mass="27437">MIRKMKTPLWLVGIIILVCLVSYPLQEAKDAWTMWSSPLSGKIIVLDPGHGGLDGGAEGTDGTQEKEITLRMSEYLRDYLQEAGALVYLTRNEDKDLASENAGSLSRRKSEDIRNRVQYIKEKEADFYLSIHLNAIPSPKWRGAQTFFNSNNPQSEHLAKFIQSEIRTNLENTDRQAMDLTSIYLLKHVEAPGALVEAGFLSNGEERELLKSEEYQRKMAASIYQGVLRYVTEREYSSENGL</sequence>
<evidence type="ECO:0000256" key="1">
    <source>
        <dbReference type="ARBA" id="ARBA00022801"/>
    </source>
</evidence>
<dbReference type="RefSeq" id="WP_089752398.1">
    <property type="nucleotide sequence ID" value="NZ_FOOG01000023.1"/>
</dbReference>
<accession>A0A1I2P736</accession>
<dbReference type="PANTHER" id="PTHR30404">
    <property type="entry name" value="N-ACETYLMURAMOYL-L-ALANINE AMIDASE"/>
    <property type="match status" value="1"/>
</dbReference>
<dbReference type="InterPro" id="IPR014234">
    <property type="entry name" value="Spore_CwlD"/>
</dbReference>
<reference evidence="4" key="1">
    <citation type="submission" date="2016-10" db="EMBL/GenBank/DDBJ databases">
        <authorList>
            <person name="Varghese N."/>
            <person name="Submissions S."/>
        </authorList>
    </citation>
    <scope>NUCLEOTIDE SEQUENCE [LARGE SCALE GENOMIC DNA]</scope>
    <source>
        <strain evidence="4">FP5</strain>
    </source>
</reference>
<dbReference type="Pfam" id="PF01520">
    <property type="entry name" value="Amidase_3"/>
    <property type="match status" value="1"/>
</dbReference>
<dbReference type="CDD" id="cd02696">
    <property type="entry name" value="MurNAc-LAA"/>
    <property type="match status" value="1"/>
</dbReference>
<evidence type="ECO:0000313" key="3">
    <source>
        <dbReference type="EMBL" id="SFG11972.1"/>
    </source>
</evidence>
<dbReference type="EMBL" id="FOOG01000023">
    <property type="protein sequence ID" value="SFG11972.1"/>
    <property type="molecule type" value="Genomic_DNA"/>
</dbReference>
<dbReference type="AlphaFoldDB" id="A0A1I2P736"/>
<proteinExistence type="predicted"/>
<dbReference type="InterPro" id="IPR050695">
    <property type="entry name" value="N-acetylmuramoyl_amidase_3"/>
</dbReference>
<dbReference type="GO" id="GO:0009253">
    <property type="term" value="P:peptidoglycan catabolic process"/>
    <property type="evidence" value="ECO:0007669"/>
    <property type="project" value="InterPro"/>
</dbReference>
<dbReference type="Proteomes" id="UP000198897">
    <property type="component" value="Unassembled WGS sequence"/>
</dbReference>
<dbReference type="PANTHER" id="PTHR30404:SF0">
    <property type="entry name" value="N-ACETYLMURAMOYL-L-ALANINE AMIDASE AMIC"/>
    <property type="match status" value="1"/>
</dbReference>
<keyword evidence="4" id="KW-1185">Reference proteome</keyword>
<dbReference type="GO" id="GO:0008745">
    <property type="term" value="F:N-acetylmuramoyl-L-alanine amidase activity"/>
    <property type="evidence" value="ECO:0007669"/>
    <property type="project" value="InterPro"/>
</dbReference>
<dbReference type="SMART" id="SM00646">
    <property type="entry name" value="Ami_3"/>
    <property type="match status" value="1"/>
</dbReference>
<dbReference type="Gene3D" id="3.40.630.40">
    <property type="entry name" value="Zn-dependent exopeptidases"/>
    <property type="match status" value="1"/>
</dbReference>
<dbReference type="GO" id="GO:0030288">
    <property type="term" value="C:outer membrane-bounded periplasmic space"/>
    <property type="evidence" value="ECO:0007669"/>
    <property type="project" value="TreeGrafter"/>
</dbReference>
<dbReference type="NCBIfam" id="TIGR02883">
    <property type="entry name" value="spore_cwlD"/>
    <property type="match status" value="1"/>
</dbReference>
<name>A0A1I2P736_9BACI</name>
<protein>
    <submittedName>
        <fullName evidence="3">N-acetylmuramoyl-L-alanine amidase</fullName>
    </submittedName>
</protein>
<gene>
    <name evidence="3" type="ORF">SAMN05216353_12373</name>
</gene>
<evidence type="ECO:0000259" key="2">
    <source>
        <dbReference type="SMART" id="SM00646"/>
    </source>
</evidence>
<organism evidence="3 4">
    <name type="scientific">Halobacillus alkaliphilus</name>
    <dbReference type="NCBI Taxonomy" id="396056"/>
    <lineage>
        <taxon>Bacteria</taxon>
        <taxon>Bacillati</taxon>
        <taxon>Bacillota</taxon>
        <taxon>Bacilli</taxon>
        <taxon>Bacillales</taxon>
        <taxon>Bacillaceae</taxon>
        <taxon>Halobacillus</taxon>
    </lineage>
</organism>